<dbReference type="Proteomes" id="UP000887574">
    <property type="component" value="Unplaced"/>
</dbReference>
<organism evidence="2 3">
    <name type="scientific">Ditylenchus dipsaci</name>
    <dbReference type="NCBI Taxonomy" id="166011"/>
    <lineage>
        <taxon>Eukaryota</taxon>
        <taxon>Metazoa</taxon>
        <taxon>Ecdysozoa</taxon>
        <taxon>Nematoda</taxon>
        <taxon>Chromadorea</taxon>
        <taxon>Rhabditida</taxon>
        <taxon>Tylenchina</taxon>
        <taxon>Tylenchomorpha</taxon>
        <taxon>Sphaerularioidea</taxon>
        <taxon>Anguinidae</taxon>
        <taxon>Anguininae</taxon>
        <taxon>Ditylenchus</taxon>
    </lineage>
</organism>
<proteinExistence type="predicted"/>
<dbReference type="WBParaSite" id="jg7746">
    <property type="protein sequence ID" value="jg7746"/>
    <property type="gene ID" value="jg7746"/>
</dbReference>
<name>A0A915EQ40_9BILA</name>
<evidence type="ECO:0000313" key="3">
    <source>
        <dbReference type="WBParaSite" id="jg7746"/>
    </source>
</evidence>
<keyword evidence="1" id="KW-0732">Signal</keyword>
<feature type="chain" id="PRO_5037088714" evidence="1">
    <location>
        <begin position="24"/>
        <end position="268"/>
    </location>
</feature>
<dbReference type="AlphaFoldDB" id="A0A915EQ40"/>
<protein>
    <submittedName>
        <fullName evidence="3">Secreted protein</fullName>
    </submittedName>
</protein>
<keyword evidence="2" id="KW-1185">Reference proteome</keyword>
<evidence type="ECO:0000313" key="2">
    <source>
        <dbReference type="Proteomes" id="UP000887574"/>
    </source>
</evidence>
<feature type="signal peptide" evidence="1">
    <location>
        <begin position="1"/>
        <end position="23"/>
    </location>
</feature>
<reference evidence="3" key="1">
    <citation type="submission" date="2022-11" db="UniProtKB">
        <authorList>
            <consortium name="WormBaseParasite"/>
        </authorList>
    </citation>
    <scope>IDENTIFICATION</scope>
</reference>
<evidence type="ECO:0000256" key="1">
    <source>
        <dbReference type="SAM" id="SignalP"/>
    </source>
</evidence>
<sequence length="268" mass="30670">MRLALRCIVLCGVCCLFWLWSTADVIDDVDRMITEFETLSSTTADALIKPDSPEYKALVKLHDSMEHGFEKMQASFNLAAAVIVMEQAIGQYKSHISAPLRTFRDNFAKLNDPTRIKTPQFVEDFVYKCKHQTGPLSMLDWIIETVVEDCSFGPPNPEYAELLSRAYTVVHHIVIQLVSDPFQTDFDRRYFEESRSKIYFSLKHICDQTKAYKVLSELEAHFLNSSPEHYPTINLALDAINKKLVDMLLPDQTTWSEADGFSSDPENK</sequence>
<accession>A0A915EQ40</accession>